<sequence>MTGFSCSQSDNKGLSDQKALIVDDLTFIRTDRLLTLYSGDEVQVRRCIKVFCQSFNNWESLYSEACKRKDSASARNLAHRLKGAAANIGDVSLAERARQLETNHRENQWSGHDSLLYLFSEHLTQLNEALHDYEESTHKTASACVNRDSALQTLSDLKQSLLKHQLIDDDLIENIRTLLHLNSVKEQAEQLLLSLNVFDYPSAQQQCDNIIRELKNDF</sequence>
<accession>A0A8J7FJ86</accession>
<dbReference type="Proteomes" id="UP000640333">
    <property type="component" value="Unassembled WGS sequence"/>
</dbReference>
<evidence type="ECO:0000256" key="2">
    <source>
        <dbReference type="PROSITE-ProRule" id="PRU00110"/>
    </source>
</evidence>
<evidence type="ECO:0000313" key="4">
    <source>
        <dbReference type="EMBL" id="MBE9397168.1"/>
    </source>
</evidence>
<keyword evidence="1" id="KW-0902">Two-component regulatory system</keyword>
<organism evidence="4 5">
    <name type="scientific">Pontibacterium sinense</name>
    <dbReference type="NCBI Taxonomy" id="2781979"/>
    <lineage>
        <taxon>Bacteria</taxon>
        <taxon>Pseudomonadati</taxon>
        <taxon>Pseudomonadota</taxon>
        <taxon>Gammaproteobacteria</taxon>
        <taxon>Oceanospirillales</taxon>
        <taxon>Oceanospirillaceae</taxon>
        <taxon>Pontibacterium</taxon>
    </lineage>
</organism>
<evidence type="ECO:0000256" key="1">
    <source>
        <dbReference type="ARBA" id="ARBA00023012"/>
    </source>
</evidence>
<dbReference type="EMBL" id="JADEYS010000006">
    <property type="protein sequence ID" value="MBE9397168.1"/>
    <property type="molecule type" value="Genomic_DNA"/>
</dbReference>
<dbReference type="GO" id="GO:0000160">
    <property type="term" value="P:phosphorelay signal transduction system"/>
    <property type="evidence" value="ECO:0007669"/>
    <property type="project" value="UniProtKB-KW"/>
</dbReference>
<gene>
    <name evidence="4" type="ORF">IOQ59_07845</name>
</gene>
<dbReference type="InterPro" id="IPR008207">
    <property type="entry name" value="Sig_transdc_His_kin_Hpt_dom"/>
</dbReference>
<feature type="domain" description="HPt" evidence="3">
    <location>
        <begin position="40"/>
        <end position="133"/>
    </location>
</feature>
<comment type="caution">
    <text evidence="4">The sequence shown here is derived from an EMBL/GenBank/DDBJ whole genome shotgun (WGS) entry which is preliminary data.</text>
</comment>
<evidence type="ECO:0000259" key="3">
    <source>
        <dbReference type="PROSITE" id="PS50894"/>
    </source>
</evidence>
<dbReference type="InterPro" id="IPR036641">
    <property type="entry name" value="HPT_dom_sf"/>
</dbReference>
<dbReference type="AlphaFoldDB" id="A0A8J7FJ86"/>
<name>A0A8J7FJ86_9GAMM</name>
<feature type="modified residue" description="Phosphohistidine" evidence="2">
    <location>
        <position position="79"/>
    </location>
</feature>
<proteinExistence type="predicted"/>
<dbReference type="GO" id="GO:0004672">
    <property type="term" value="F:protein kinase activity"/>
    <property type="evidence" value="ECO:0007669"/>
    <property type="project" value="UniProtKB-ARBA"/>
</dbReference>
<dbReference type="RefSeq" id="WP_193952714.1">
    <property type="nucleotide sequence ID" value="NZ_JADEYS010000006.1"/>
</dbReference>
<reference evidence="4" key="1">
    <citation type="submission" date="2020-10" db="EMBL/GenBank/DDBJ databases">
        <title>Bacterium isolated from coastal waters sediment.</title>
        <authorList>
            <person name="Chen R.-J."/>
            <person name="Lu D.-C."/>
            <person name="Zhu K.-L."/>
            <person name="Du Z.-J."/>
        </authorList>
    </citation>
    <scope>NUCLEOTIDE SEQUENCE</scope>
    <source>
        <strain evidence="4">N1Y112</strain>
    </source>
</reference>
<keyword evidence="5" id="KW-1185">Reference proteome</keyword>
<evidence type="ECO:0000313" key="5">
    <source>
        <dbReference type="Proteomes" id="UP000640333"/>
    </source>
</evidence>
<dbReference type="SUPFAM" id="SSF47226">
    <property type="entry name" value="Histidine-containing phosphotransfer domain, HPT domain"/>
    <property type="match status" value="1"/>
</dbReference>
<dbReference type="Gene3D" id="1.20.120.160">
    <property type="entry name" value="HPT domain"/>
    <property type="match status" value="1"/>
</dbReference>
<protein>
    <submittedName>
        <fullName evidence="4">Hpt domain-containing protein</fullName>
    </submittedName>
</protein>
<dbReference type="Pfam" id="PF01627">
    <property type="entry name" value="Hpt"/>
    <property type="match status" value="1"/>
</dbReference>
<keyword evidence="2" id="KW-0597">Phosphoprotein</keyword>
<dbReference type="PROSITE" id="PS50894">
    <property type="entry name" value="HPT"/>
    <property type="match status" value="1"/>
</dbReference>